<reference evidence="2 3" key="1">
    <citation type="journal article" date="2014" name="BMC Genomics">
        <title>Architecture and functions of a multipartite genome of the methylotrophic bacterium Paracoccus aminophilus JCM 7686, containing primary and secondary chromids.</title>
        <authorList>
            <person name="Dziewit L."/>
            <person name="Czarnecki J."/>
            <person name="Wibberg D."/>
            <person name="Radlinska M."/>
            <person name="Mrozek P."/>
            <person name="Szymczak M."/>
            <person name="Schluter A."/>
            <person name="Puhler A."/>
            <person name="Bartosik D."/>
        </authorList>
    </citation>
    <scope>NUCLEOTIDE SEQUENCE [LARGE SCALE GENOMIC DNA]</scope>
    <source>
        <strain evidence="2">JCM 7686</strain>
    </source>
</reference>
<evidence type="ECO:0000313" key="3">
    <source>
        <dbReference type="Proteomes" id="UP000015480"/>
    </source>
</evidence>
<feature type="region of interest" description="Disordered" evidence="1">
    <location>
        <begin position="96"/>
        <end position="121"/>
    </location>
</feature>
<name>S5Y7S6_PARAH</name>
<dbReference type="KEGG" id="pami:JCM7686_0294"/>
<dbReference type="EMBL" id="CP006650">
    <property type="protein sequence ID" value="AGT07403.1"/>
    <property type="molecule type" value="Genomic_DNA"/>
</dbReference>
<evidence type="ECO:0000256" key="1">
    <source>
        <dbReference type="SAM" id="MobiDB-lite"/>
    </source>
</evidence>
<dbReference type="HOGENOM" id="CLU_1757064_0_0_5"/>
<accession>S5Y7S6</accession>
<dbReference type="AlphaFoldDB" id="S5Y7S6"/>
<proteinExistence type="predicted"/>
<gene>
    <name evidence="2" type="ORF">JCM7686_0294</name>
</gene>
<organism evidence="2 3">
    <name type="scientific">Paracoccus aminophilus JCM 7686</name>
    <dbReference type="NCBI Taxonomy" id="1367847"/>
    <lineage>
        <taxon>Bacteria</taxon>
        <taxon>Pseudomonadati</taxon>
        <taxon>Pseudomonadota</taxon>
        <taxon>Alphaproteobacteria</taxon>
        <taxon>Rhodobacterales</taxon>
        <taxon>Paracoccaceae</taxon>
        <taxon>Paracoccus</taxon>
    </lineage>
</organism>
<evidence type="ECO:0000313" key="2">
    <source>
        <dbReference type="EMBL" id="AGT07403.1"/>
    </source>
</evidence>
<keyword evidence="3" id="KW-1185">Reference proteome</keyword>
<sequence>MPEVYFCTPLKRGGLPSFASSTIGTNGANSKLAERMSYPDFWHVSIASASKSAKGRSRQYQRLIVLAQPALRSIAIRRDEVIVVVPSFGWSVTSPKRSGIAPGSSRGCQKSRRGALASSSDVGPRSAALMAAMARLSSLRCFGVIAGS</sequence>
<dbReference type="STRING" id="1367847.JCM7686_0294"/>
<dbReference type="Proteomes" id="UP000015480">
    <property type="component" value="Chromosome"/>
</dbReference>
<protein>
    <submittedName>
        <fullName evidence="2">Uncharacterized protein</fullName>
    </submittedName>
</protein>